<dbReference type="EMBL" id="SRMA01027394">
    <property type="protein sequence ID" value="TRY53973.1"/>
    <property type="molecule type" value="Genomic_DNA"/>
</dbReference>
<evidence type="ECO:0000256" key="1">
    <source>
        <dbReference type="SAM" id="MobiDB-lite"/>
    </source>
</evidence>
<reference evidence="2 3" key="1">
    <citation type="journal article" date="2019" name="Sci. Data">
        <title>Hybrid genome assembly and annotation of Danionella translucida.</title>
        <authorList>
            <person name="Kadobianskyi M."/>
            <person name="Schulze L."/>
            <person name="Schuelke M."/>
            <person name="Judkewitz B."/>
        </authorList>
    </citation>
    <scope>NUCLEOTIDE SEQUENCE [LARGE SCALE GENOMIC DNA]</scope>
    <source>
        <strain evidence="2 3">Bolton</strain>
    </source>
</reference>
<keyword evidence="3" id="KW-1185">Reference proteome</keyword>
<dbReference type="STRING" id="623744.A0A553MLC2"/>
<feature type="compositionally biased region" description="Polar residues" evidence="1">
    <location>
        <begin position="40"/>
        <end position="49"/>
    </location>
</feature>
<gene>
    <name evidence="2" type="ORF">DNTS_029813</name>
</gene>
<name>A0A553MLC2_9TELE</name>
<feature type="compositionally biased region" description="Low complexity" evidence="1">
    <location>
        <begin position="57"/>
        <end position="75"/>
    </location>
</feature>
<accession>A0A553MLC2</accession>
<organism evidence="2 3">
    <name type="scientific">Danionella cerebrum</name>
    <dbReference type="NCBI Taxonomy" id="2873325"/>
    <lineage>
        <taxon>Eukaryota</taxon>
        <taxon>Metazoa</taxon>
        <taxon>Chordata</taxon>
        <taxon>Craniata</taxon>
        <taxon>Vertebrata</taxon>
        <taxon>Euteleostomi</taxon>
        <taxon>Actinopterygii</taxon>
        <taxon>Neopterygii</taxon>
        <taxon>Teleostei</taxon>
        <taxon>Ostariophysi</taxon>
        <taxon>Cypriniformes</taxon>
        <taxon>Danionidae</taxon>
        <taxon>Danioninae</taxon>
        <taxon>Danionella</taxon>
    </lineage>
</organism>
<evidence type="ECO:0000313" key="3">
    <source>
        <dbReference type="Proteomes" id="UP000316079"/>
    </source>
</evidence>
<feature type="region of interest" description="Disordered" evidence="1">
    <location>
        <begin position="1"/>
        <end position="84"/>
    </location>
</feature>
<dbReference type="Proteomes" id="UP000316079">
    <property type="component" value="Unassembled WGS sequence"/>
</dbReference>
<evidence type="ECO:0000313" key="2">
    <source>
        <dbReference type="EMBL" id="TRY53973.1"/>
    </source>
</evidence>
<dbReference type="AlphaFoldDB" id="A0A553MLC2"/>
<protein>
    <submittedName>
        <fullName evidence="2">Uncharacterized protein</fullName>
    </submittedName>
</protein>
<proteinExistence type="predicted"/>
<sequence length="84" mass="8929">MAIGDRSDPCLRSTPNQCTPLSAPVYPRTSPGSPKLFFSRPTSSHQDSPPKSPHRLSLSGIFRSSSISGSAPGSIKLFSRSKKG</sequence>
<comment type="caution">
    <text evidence="2">The sequence shown here is derived from an EMBL/GenBank/DDBJ whole genome shotgun (WGS) entry which is preliminary data.</text>
</comment>